<dbReference type="InterPro" id="IPR052516">
    <property type="entry name" value="N-heterocyclic_Hydroxylase"/>
</dbReference>
<proteinExistence type="predicted"/>
<protein>
    <recommendedName>
        <fullName evidence="1">Aldehyde oxidase/xanthine dehydrogenase second molybdopterin binding domain-containing protein</fullName>
    </recommendedName>
</protein>
<dbReference type="EMBL" id="UINC01145685">
    <property type="protein sequence ID" value="SVD35970.1"/>
    <property type="molecule type" value="Genomic_DNA"/>
</dbReference>
<feature type="non-terminal residue" evidence="2">
    <location>
        <position position="1"/>
    </location>
</feature>
<accession>A0A382UP27</accession>
<dbReference type="SUPFAM" id="SSF56003">
    <property type="entry name" value="Molybdenum cofactor-binding domain"/>
    <property type="match status" value="1"/>
</dbReference>
<name>A0A382UP27_9ZZZZ</name>
<dbReference type="AlphaFoldDB" id="A0A382UP27"/>
<dbReference type="InterPro" id="IPR046867">
    <property type="entry name" value="AldOxase/xan_DH_MoCoBD2"/>
</dbReference>
<dbReference type="InterPro" id="IPR037165">
    <property type="entry name" value="AldOxase/xan_DH_Mopterin-bd_sf"/>
</dbReference>
<evidence type="ECO:0000259" key="1">
    <source>
        <dbReference type="Pfam" id="PF20256"/>
    </source>
</evidence>
<sequence>GLTNIVHYWAAHDSGRVLHPQRARGQVVGGVIQGLGFALAEATSVEDNGNILNPGYLDNRVATFADAIPVECIFTSTFEEHGPNGAKTIAEPPIIPVAACVANAIHNATGTRQKRLPMTPERVWRSLQEDPGATTFFAVD</sequence>
<dbReference type="PANTHER" id="PTHR47495:SF2">
    <property type="entry name" value="ALDEHYDE DEHYDROGENASE"/>
    <property type="match status" value="1"/>
</dbReference>
<evidence type="ECO:0000313" key="2">
    <source>
        <dbReference type="EMBL" id="SVD35970.1"/>
    </source>
</evidence>
<feature type="domain" description="Aldehyde oxidase/xanthine dehydrogenase second molybdopterin binding" evidence="1">
    <location>
        <begin position="2"/>
        <end position="66"/>
    </location>
</feature>
<dbReference type="Pfam" id="PF20256">
    <property type="entry name" value="MoCoBD_2"/>
    <property type="match status" value="1"/>
</dbReference>
<dbReference type="Gene3D" id="3.30.365.10">
    <property type="entry name" value="Aldehyde oxidase/xanthine dehydrogenase, molybdopterin binding domain"/>
    <property type="match status" value="1"/>
</dbReference>
<dbReference type="GO" id="GO:0016491">
    <property type="term" value="F:oxidoreductase activity"/>
    <property type="evidence" value="ECO:0007669"/>
    <property type="project" value="InterPro"/>
</dbReference>
<organism evidence="2">
    <name type="scientific">marine metagenome</name>
    <dbReference type="NCBI Taxonomy" id="408172"/>
    <lineage>
        <taxon>unclassified sequences</taxon>
        <taxon>metagenomes</taxon>
        <taxon>ecological metagenomes</taxon>
    </lineage>
</organism>
<reference evidence="2" key="1">
    <citation type="submission" date="2018-05" db="EMBL/GenBank/DDBJ databases">
        <authorList>
            <person name="Lanie J.A."/>
            <person name="Ng W.-L."/>
            <person name="Kazmierczak K.M."/>
            <person name="Andrzejewski T.M."/>
            <person name="Davidsen T.M."/>
            <person name="Wayne K.J."/>
            <person name="Tettelin H."/>
            <person name="Glass J.I."/>
            <person name="Rusch D."/>
            <person name="Podicherti R."/>
            <person name="Tsui H.-C.T."/>
            <person name="Winkler M.E."/>
        </authorList>
    </citation>
    <scope>NUCLEOTIDE SEQUENCE</scope>
</reference>
<dbReference type="PANTHER" id="PTHR47495">
    <property type="entry name" value="ALDEHYDE DEHYDROGENASE"/>
    <property type="match status" value="1"/>
</dbReference>
<gene>
    <name evidence="2" type="ORF">METZ01_LOCUS388824</name>
</gene>